<dbReference type="SUPFAM" id="SSF160631">
    <property type="entry name" value="SMI1/KNR4-like"/>
    <property type="match status" value="1"/>
</dbReference>
<feature type="compositionally biased region" description="Polar residues" evidence="1">
    <location>
        <begin position="407"/>
        <end position="432"/>
    </location>
</feature>
<dbReference type="InterPro" id="IPR037883">
    <property type="entry name" value="Knr4/Smi1-like_sf"/>
</dbReference>
<evidence type="ECO:0000259" key="2">
    <source>
        <dbReference type="SMART" id="SM00860"/>
    </source>
</evidence>
<dbReference type="OrthoDB" id="2305498at2759"/>
<name>A0A2G8RRR0_9APHY</name>
<dbReference type="Proteomes" id="UP000230002">
    <property type="component" value="Unassembled WGS sequence"/>
</dbReference>
<gene>
    <name evidence="3" type="ORF">GSI_13924</name>
</gene>
<dbReference type="PANTHER" id="PTHR47432">
    <property type="entry name" value="CELL WALL ASSEMBLY REGULATOR SMI1"/>
    <property type="match status" value="1"/>
</dbReference>
<dbReference type="AlphaFoldDB" id="A0A2G8RRR0"/>
<keyword evidence="4" id="KW-1185">Reference proteome</keyword>
<dbReference type="InterPro" id="IPR018958">
    <property type="entry name" value="Knr4/Smi1-like_dom"/>
</dbReference>
<feature type="compositionally biased region" description="Basic residues" evidence="1">
    <location>
        <begin position="627"/>
        <end position="636"/>
    </location>
</feature>
<proteinExistence type="predicted"/>
<feature type="domain" description="Knr4/Smi1-like" evidence="2">
    <location>
        <begin position="127"/>
        <end position="280"/>
    </location>
</feature>
<feature type="region of interest" description="Disordered" evidence="1">
    <location>
        <begin position="600"/>
        <end position="665"/>
    </location>
</feature>
<evidence type="ECO:0000313" key="4">
    <source>
        <dbReference type="Proteomes" id="UP000230002"/>
    </source>
</evidence>
<feature type="compositionally biased region" description="Low complexity" evidence="1">
    <location>
        <begin position="13"/>
        <end position="24"/>
    </location>
</feature>
<dbReference type="STRING" id="1077348.A0A2G8RRR0"/>
<dbReference type="GO" id="GO:0070880">
    <property type="term" value="P:fungal-type cell wall beta-glucan biosynthetic process"/>
    <property type="evidence" value="ECO:0007669"/>
    <property type="project" value="TreeGrafter"/>
</dbReference>
<accession>A0A2G8RRR0</accession>
<protein>
    <recommendedName>
        <fullName evidence="2">Knr4/Smi1-like domain-containing protein</fullName>
    </recommendedName>
</protein>
<feature type="compositionally biased region" description="Low complexity" evidence="1">
    <location>
        <begin position="607"/>
        <end position="617"/>
    </location>
</feature>
<dbReference type="SMART" id="SM00860">
    <property type="entry name" value="SMI1_KNR4"/>
    <property type="match status" value="1"/>
</dbReference>
<dbReference type="InterPro" id="IPR051873">
    <property type="entry name" value="KNR4/SMI1_regulator"/>
</dbReference>
<comment type="caution">
    <text evidence="3">The sequence shown here is derived from an EMBL/GenBank/DDBJ whole genome shotgun (WGS) entry which is preliminary data.</text>
</comment>
<feature type="region of interest" description="Disordered" evidence="1">
    <location>
        <begin position="387"/>
        <end position="497"/>
    </location>
</feature>
<evidence type="ECO:0000313" key="3">
    <source>
        <dbReference type="EMBL" id="PIL24171.1"/>
    </source>
</evidence>
<feature type="region of interest" description="Disordered" evidence="1">
    <location>
        <begin position="10"/>
        <end position="74"/>
    </location>
</feature>
<dbReference type="GO" id="GO:0043332">
    <property type="term" value="C:mating projection tip"/>
    <property type="evidence" value="ECO:0007669"/>
    <property type="project" value="TreeGrafter"/>
</dbReference>
<evidence type="ECO:0000256" key="1">
    <source>
        <dbReference type="SAM" id="MobiDB-lite"/>
    </source>
</evidence>
<dbReference type="Pfam" id="PF09346">
    <property type="entry name" value="SMI1_KNR4"/>
    <property type="match status" value="1"/>
</dbReference>
<feature type="region of interest" description="Disordered" evidence="1">
    <location>
        <begin position="541"/>
        <end position="585"/>
    </location>
</feature>
<dbReference type="PANTHER" id="PTHR47432:SF1">
    <property type="entry name" value="CELL WALL ASSEMBLY REGULATOR SMI1"/>
    <property type="match status" value="1"/>
</dbReference>
<organism evidence="3 4">
    <name type="scientific">Ganoderma sinense ZZ0214-1</name>
    <dbReference type="NCBI Taxonomy" id="1077348"/>
    <lineage>
        <taxon>Eukaryota</taxon>
        <taxon>Fungi</taxon>
        <taxon>Dikarya</taxon>
        <taxon>Basidiomycota</taxon>
        <taxon>Agaricomycotina</taxon>
        <taxon>Agaricomycetes</taxon>
        <taxon>Polyporales</taxon>
        <taxon>Polyporaceae</taxon>
        <taxon>Ganoderma</taxon>
    </lineage>
</organism>
<feature type="compositionally biased region" description="Polar residues" evidence="1">
    <location>
        <begin position="30"/>
        <end position="39"/>
    </location>
</feature>
<reference evidence="3 4" key="1">
    <citation type="journal article" date="2015" name="Sci. Rep.">
        <title>Chromosome-level genome map provides insights into diverse defense mechanisms in the medicinal fungus Ganoderma sinense.</title>
        <authorList>
            <person name="Zhu Y."/>
            <person name="Xu J."/>
            <person name="Sun C."/>
            <person name="Zhou S."/>
            <person name="Xu H."/>
            <person name="Nelson D.R."/>
            <person name="Qian J."/>
            <person name="Song J."/>
            <person name="Luo H."/>
            <person name="Xiang L."/>
            <person name="Li Y."/>
            <person name="Xu Z."/>
            <person name="Ji A."/>
            <person name="Wang L."/>
            <person name="Lu S."/>
            <person name="Hayward A."/>
            <person name="Sun W."/>
            <person name="Li X."/>
            <person name="Schwartz D.C."/>
            <person name="Wang Y."/>
            <person name="Chen S."/>
        </authorList>
    </citation>
    <scope>NUCLEOTIDE SEQUENCE [LARGE SCALE GENOMIC DNA]</scope>
    <source>
        <strain evidence="3 4">ZZ0214-1</strain>
    </source>
</reference>
<sequence>MSWLASLFTTKNSRTSSRRAMTSTIEAFSLPTSSPSQSPHPDAFNPETLQSAQFPPSSYSYPPPSPSGPYYDVPNSAVTPKSTSILPLHNTAAGAGLPYPPLSTTWNRLRLWLGREYPELGDTLNYGILPQDLAQLEMAFGFSLPQPVRESYLCVDGQEPESAAGCSEGLFFGLTLLPLEDVLEEWRFWREVDDDPQTGANAGLREMMDSIPSGWVRREYSCRGWIPLVVDKAGNYLGIDMNPGEGGAVGQVIVFGRDFDTKVVMWRGDGPGGWAKFLAGFVEDLESGEGFEMGSGNDGSDGSEDSIGYESYFFDGVGGGQGDTGGDTGTGGLRLAGEYKGWSVLEAWADRSVRRWIDAGIVPESILQPPPSIAKEKVIPEPLSLVPSTSSVGLDTDAGNDKETNALDESSLPTPLGNVTNHSLRQLPTISVTKPPAPMPVDLPSPSNLTPDDDDVSPAFPPQNDIEGNPVRQESMSTVPLTAVPPRKARSRSPSPKLTLEIQTNLVDSPEEALKAVEIVTSPISVPDLLHEDATLVGSAEVDGAAGYSKSEEDSPVLIDAEDAPPNQEPDTTIRLVGGGGVSGTMEDALAAEGVLVDEHEDEHANAEAVDAAAEVASIKSTDSKPSKKTHGRKKSSVSSSLKKLGHLGGGKRKTDSVASVDLKQ</sequence>
<dbReference type="EMBL" id="AYKW01000067">
    <property type="protein sequence ID" value="PIL24171.1"/>
    <property type="molecule type" value="Genomic_DNA"/>
</dbReference>